<dbReference type="Gene3D" id="3.40.390.10">
    <property type="entry name" value="Collagenase (Catalytic Domain)"/>
    <property type="match status" value="1"/>
</dbReference>
<comment type="cofactor">
    <cofactor evidence="1 2">
        <name>Zn(2+)</name>
        <dbReference type="ChEBI" id="CHEBI:29105"/>
    </cofactor>
    <text evidence="1 2">Binds 1 zinc ion per subunit.</text>
</comment>
<dbReference type="GO" id="GO:0008270">
    <property type="term" value="F:zinc ion binding"/>
    <property type="evidence" value="ECO:0007669"/>
    <property type="project" value="UniProtKB-UniRule"/>
</dbReference>
<dbReference type="Pfam" id="PF01400">
    <property type="entry name" value="Astacin"/>
    <property type="match status" value="1"/>
</dbReference>
<dbReference type="GO" id="GO:0004222">
    <property type="term" value="F:metalloendopeptidase activity"/>
    <property type="evidence" value="ECO:0007669"/>
    <property type="project" value="UniProtKB-UniRule"/>
</dbReference>
<dbReference type="EMBL" id="LNIX01000010">
    <property type="protein sequence ID" value="OXA49489.1"/>
    <property type="molecule type" value="Genomic_DNA"/>
</dbReference>
<keyword evidence="1 2" id="KW-0645">Protease</keyword>
<evidence type="ECO:0000313" key="4">
    <source>
        <dbReference type="EMBL" id="OXA49489.1"/>
    </source>
</evidence>
<evidence type="ECO:0000256" key="1">
    <source>
        <dbReference type="PROSITE-ProRule" id="PRU01211"/>
    </source>
</evidence>
<dbReference type="PROSITE" id="PS51864">
    <property type="entry name" value="ASTACIN"/>
    <property type="match status" value="1"/>
</dbReference>
<keyword evidence="5" id="KW-1185">Reference proteome</keyword>
<sequence>MLRFFSGTLVLLVFAEECHSAPASGPVAVKKSPVALSILARLDIQRFTKAVDPNGTLNLDNLILKLDGAMGAVFEIYKIIERNNEQQSQANLLAVLTDEKFPSDPHDNSPLQVATKELELSLVKLNVISFYNRAFKAVMQYGFPFGGDYVKEFCEISQISQKFGSYVKQRLNPAGLAGQCKTNDSDQISSLSGNPNEYSRWRNGYTVQLAPEWSTEQAQLIEGALYEISTKICIPIRKWPTGAAASGDFVYIQKGGDRTGCYSTGVGRQGGRQIINLQENGCVYKGIIMHENIHAMGFNHEQTRPDRDNYITVYPDQIEDGNAQYQYKIYSGSLTFGVPYDAQSIMHYGSYDFTKYGNPTMRKKDGSIINKQRNALTNSDIAKLRKMYNC</sequence>
<reference evidence="4 5" key="1">
    <citation type="submission" date="2015-12" db="EMBL/GenBank/DDBJ databases">
        <title>The genome of Folsomia candida.</title>
        <authorList>
            <person name="Faddeeva A."/>
            <person name="Derks M.F."/>
            <person name="Anvar Y."/>
            <person name="Smit S."/>
            <person name="Van Straalen N."/>
            <person name="Roelofs D."/>
        </authorList>
    </citation>
    <scope>NUCLEOTIDE SEQUENCE [LARGE SCALE GENOMIC DNA]</scope>
    <source>
        <strain evidence="4 5">VU population</strain>
        <tissue evidence="4">Whole body</tissue>
    </source>
</reference>
<feature type="binding site" evidence="1">
    <location>
        <position position="290"/>
    </location>
    <ligand>
        <name>Zn(2+)</name>
        <dbReference type="ChEBI" id="CHEBI:29105"/>
        <note>catalytic</note>
    </ligand>
</feature>
<dbReference type="InterPro" id="IPR006026">
    <property type="entry name" value="Peptidase_Metallo"/>
</dbReference>
<accession>A0A226DWA3</accession>
<gene>
    <name evidence="4" type="ORF">Fcan01_15697</name>
</gene>
<evidence type="ECO:0000256" key="2">
    <source>
        <dbReference type="RuleBase" id="RU361183"/>
    </source>
</evidence>
<proteinExistence type="predicted"/>
<keyword evidence="2" id="KW-0732">Signal</keyword>
<keyword evidence="1 2" id="KW-0862">Zinc</keyword>
<dbReference type="AlphaFoldDB" id="A0A226DWA3"/>
<feature type="binding site" evidence="1">
    <location>
        <position position="294"/>
    </location>
    <ligand>
        <name>Zn(2+)</name>
        <dbReference type="ChEBI" id="CHEBI:29105"/>
        <note>catalytic</note>
    </ligand>
</feature>
<feature type="chain" id="PRO_5011818655" description="Metalloendopeptidase" evidence="2">
    <location>
        <begin position="21"/>
        <end position="390"/>
    </location>
</feature>
<dbReference type="InterPro" id="IPR034035">
    <property type="entry name" value="Astacin-like_dom"/>
</dbReference>
<organism evidence="4 5">
    <name type="scientific">Folsomia candida</name>
    <name type="common">Springtail</name>
    <dbReference type="NCBI Taxonomy" id="158441"/>
    <lineage>
        <taxon>Eukaryota</taxon>
        <taxon>Metazoa</taxon>
        <taxon>Ecdysozoa</taxon>
        <taxon>Arthropoda</taxon>
        <taxon>Hexapoda</taxon>
        <taxon>Collembola</taxon>
        <taxon>Entomobryomorpha</taxon>
        <taxon>Isotomoidea</taxon>
        <taxon>Isotomidae</taxon>
        <taxon>Proisotominae</taxon>
        <taxon>Folsomia</taxon>
    </lineage>
</organism>
<feature type="domain" description="Peptidase M12A" evidence="3">
    <location>
        <begin position="189"/>
        <end position="390"/>
    </location>
</feature>
<dbReference type="PANTHER" id="PTHR10127:SF850">
    <property type="entry name" value="METALLOENDOPEPTIDASE"/>
    <property type="match status" value="1"/>
</dbReference>
<dbReference type="STRING" id="158441.A0A226DWA3"/>
<dbReference type="PRINTS" id="PR00480">
    <property type="entry name" value="ASTACIN"/>
</dbReference>
<dbReference type="Proteomes" id="UP000198287">
    <property type="component" value="Unassembled WGS sequence"/>
</dbReference>
<dbReference type="SUPFAM" id="SSF55486">
    <property type="entry name" value="Metalloproteases ('zincins'), catalytic domain"/>
    <property type="match status" value="1"/>
</dbReference>
<evidence type="ECO:0000259" key="3">
    <source>
        <dbReference type="PROSITE" id="PS51864"/>
    </source>
</evidence>
<keyword evidence="1 2" id="KW-0482">Metalloprotease</keyword>
<protein>
    <recommendedName>
        <fullName evidence="2">Metalloendopeptidase</fullName>
        <ecNumber evidence="2">3.4.24.-</ecNumber>
    </recommendedName>
</protein>
<dbReference type="InterPro" id="IPR001506">
    <property type="entry name" value="Peptidase_M12A"/>
</dbReference>
<dbReference type="GO" id="GO:0006508">
    <property type="term" value="P:proteolysis"/>
    <property type="evidence" value="ECO:0007669"/>
    <property type="project" value="UniProtKB-KW"/>
</dbReference>
<feature type="signal peptide" evidence="2">
    <location>
        <begin position="1"/>
        <end position="20"/>
    </location>
</feature>
<keyword evidence="1 2" id="KW-0378">Hydrolase</keyword>
<comment type="caution">
    <text evidence="4">The sequence shown here is derived from an EMBL/GenBank/DDBJ whole genome shotgun (WGS) entry which is preliminary data.</text>
</comment>
<dbReference type="PANTHER" id="PTHR10127">
    <property type="entry name" value="DISCOIDIN, CUB, EGF, LAMININ , AND ZINC METALLOPROTEASE DOMAIN CONTAINING"/>
    <property type="match status" value="1"/>
</dbReference>
<feature type="active site" evidence="1">
    <location>
        <position position="291"/>
    </location>
</feature>
<feature type="binding site" evidence="1">
    <location>
        <position position="300"/>
    </location>
    <ligand>
        <name>Zn(2+)</name>
        <dbReference type="ChEBI" id="CHEBI:29105"/>
        <note>catalytic</note>
    </ligand>
</feature>
<dbReference type="SMART" id="SM00235">
    <property type="entry name" value="ZnMc"/>
    <property type="match status" value="1"/>
</dbReference>
<comment type="caution">
    <text evidence="1">Lacks conserved residue(s) required for the propagation of feature annotation.</text>
</comment>
<dbReference type="EC" id="3.4.24.-" evidence="2"/>
<dbReference type="OrthoDB" id="6334998at2759"/>
<dbReference type="CDD" id="cd04280">
    <property type="entry name" value="ZnMc_astacin_like"/>
    <property type="match status" value="1"/>
</dbReference>
<keyword evidence="1 2" id="KW-0479">Metal-binding</keyword>
<name>A0A226DWA3_FOLCA</name>
<dbReference type="InterPro" id="IPR024079">
    <property type="entry name" value="MetalloPept_cat_dom_sf"/>
</dbReference>
<evidence type="ECO:0000313" key="5">
    <source>
        <dbReference type="Proteomes" id="UP000198287"/>
    </source>
</evidence>